<keyword evidence="1" id="KW-0472">Membrane</keyword>
<dbReference type="Proteomes" id="UP001601992">
    <property type="component" value="Unassembled WGS sequence"/>
</dbReference>
<dbReference type="RefSeq" id="WP_063713086.1">
    <property type="nucleotide sequence ID" value="NZ_JBIAQY010000010.1"/>
</dbReference>
<protein>
    <submittedName>
        <fullName evidence="3">DUF6286 domain-containing protein</fullName>
    </submittedName>
</protein>
<accession>A0ABW6S5T6</accession>
<dbReference type="InterPro" id="IPR046253">
    <property type="entry name" value="DUF6286"/>
</dbReference>
<proteinExistence type="predicted"/>
<feature type="domain" description="DUF6286" evidence="2">
    <location>
        <begin position="68"/>
        <end position="170"/>
    </location>
</feature>
<dbReference type="EMBL" id="JBIAQY010000010">
    <property type="protein sequence ID" value="MFF3571653.1"/>
    <property type="molecule type" value="Genomic_DNA"/>
</dbReference>
<keyword evidence="1" id="KW-0812">Transmembrane</keyword>
<evidence type="ECO:0000313" key="3">
    <source>
        <dbReference type="EMBL" id="MFF3571653.1"/>
    </source>
</evidence>
<organism evidence="3 4">
    <name type="scientific">Nocardia jiangxiensis</name>
    <dbReference type="NCBI Taxonomy" id="282685"/>
    <lineage>
        <taxon>Bacteria</taxon>
        <taxon>Bacillati</taxon>
        <taxon>Actinomycetota</taxon>
        <taxon>Actinomycetes</taxon>
        <taxon>Mycobacteriales</taxon>
        <taxon>Nocardiaceae</taxon>
        <taxon>Nocardia</taxon>
    </lineage>
</organism>
<dbReference type="Pfam" id="PF19803">
    <property type="entry name" value="DUF6286"/>
    <property type="match status" value="1"/>
</dbReference>
<evidence type="ECO:0000313" key="4">
    <source>
        <dbReference type="Proteomes" id="UP001601992"/>
    </source>
</evidence>
<name>A0ABW6S5T6_9NOCA</name>
<sequence length="204" mass="21239">MRRRPRRALPAGVLAVALLAACVAAVGPLIQHLTGAREFVPYGRIVARLHGTAWDDRWVAVVAIVAIVAGLALLMLAILPGRAVVLPLVGDDGFTAGVARRGLRGALQDAAQSVEGVRSARVRLRRRKVRIKIRTAYVHAAGLSERVGTAVDERMTRIGPDPAPRVVVVARRGSGSGGQRADGAVLGGDPIAVAGSEQAVGRPG</sequence>
<feature type="transmembrane region" description="Helical" evidence="1">
    <location>
        <begin position="58"/>
        <end position="79"/>
    </location>
</feature>
<evidence type="ECO:0000259" key="2">
    <source>
        <dbReference type="Pfam" id="PF19803"/>
    </source>
</evidence>
<evidence type="ECO:0000256" key="1">
    <source>
        <dbReference type="SAM" id="Phobius"/>
    </source>
</evidence>
<gene>
    <name evidence="3" type="ORF">ACFYXQ_28135</name>
</gene>
<reference evidence="3 4" key="1">
    <citation type="submission" date="2024-10" db="EMBL/GenBank/DDBJ databases">
        <title>The Natural Products Discovery Center: Release of the First 8490 Sequenced Strains for Exploring Actinobacteria Biosynthetic Diversity.</title>
        <authorList>
            <person name="Kalkreuter E."/>
            <person name="Kautsar S.A."/>
            <person name="Yang D."/>
            <person name="Bader C.D."/>
            <person name="Teijaro C.N."/>
            <person name="Fluegel L."/>
            <person name="Davis C.M."/>
            <person name="Simpson J.R."/>
            <person name="Lauterbach L."/>
            <person name="Steele A.D."/>
            <person name="Gui C."/>
            <person name="Meng S."/>
            <person name="Li G."/>
            <person name="Viehrig K."/>
            <person name="Ye F."/>
            <person name="Su P."/>
            <person name="Kiefer A.F."/>
            <person name="Nichols A."/>
            <person name="Cepeda A.J."/>
            <person name="Yan W."/>
            <person name="Fan B."/>
            <person name="Jiang Y."/>
            <person name="Adhikari A."/>
            <person name="Zheng C.-J."/>
            <person name="Schuster L."/>
            <person name="Cowan T.M."/>
            <person name="Smanski M.J."/>
            <person name="Chevrette M.G."/>
            <person name="De Carvalho L.P.S."/>
            <person name="Shen B."/>
        </authorList>
    </citation>
    <scope>NUCLEOTIDE SEQUENCE [LARGE SCALE GENOMIC DNA]</scope>
    <source>
        <strain evidence="3 4">NPDC002593</strain>
    </source>
</reference>
<comment type="caution">
    <text evidence="3">The sequence shown here is derived from an EMBL/GenBank/DDBJ whole genome shotgun (WGS) entry which is preliminary data.</text>
</comment>
<keyword evidence="4" id="KW-1185">Reference proteome</keyword>
<dbReference type="PROSITE" id="PS51257">
    <property type="entry name" value="PROKAR_LIPOPROTEIN"/>
    <property type="match status" value="1"/>
</dbReference>
<keyword evidence="1" id="KW-1133">Transmembrane helix</keyword>